<evidence type="ECO:0000313" key="1">
    <source>
        <dbReference type="EMBL" id="GIY56655.1"/>
    </source>
</evidence>
<name>A0AAV4UGG4_CAEEX</name>
<keyword evidence="2" id="KW-1185">Reference proteome</keyword>
<comment type="caution">
    <text evidence="1">The sequence shown here is derived from an EMBL/GenBank/DDBJ whole genome shotgun (WGS) entry which is preliminary data.</text>
</comment>
<dbReference type="AlphaFoldDB" id="A0AAV4UGG4"/>
<proteinExistence type="predicted"/>
<reference evidence="1 2" key="1">
    <citation type="submission" date="2021-06" db="EMBL/GenBank/DDBJ databases">
        <title>Caerostris extrusa draft genome.</title>
        <authorList>
            <person name="Kono N."/>
            <person name="Arakawa K."/>
        </authorList>
    </citation>
    <scope>NUCLEOTIDE SEQUENCE [LARGE SCALE GENOMIC DNA]</scope>
</reference>
<dbReference type="Proteomes" id="UP001054945">
    <property type="component" value="Unassembled WGS sequence"/>
</dbReference>
<gene>
    <name evidence="1" type="ORF">CEXT_769751</name>
</gene>
<dbReference type="EMBL" id="BPLR01012790">
    <property type="protein sequence ID" value="GIY56655.1"/>
    <property type="molecule type" value="Genomic_DNA"/>
</dbReference>
<protein>
    <submittedName>
        <fullName evidence="1">Uncharacterized protein</fullName>
    </submittedName>
</protein>
<organism evidence="1 2">
    <name type="scientific">Caerostris extrusa</name>
    <name type="common">Bark spider</name>
    <name type="synonym">Caerostris bankana</name>
    <dbReference type="NCBI Taxonomy" id="172846"/>
    <lineage>
        <taxon>Eukaryota</taxon>
        <taxon>Metazoa</taxon>
        <taxon>Ecdysozoa</taxon>
        <taxon>Arthropoda</taxon>
        <taxon>Chelicerata</taxon>
        <taxon>Arachnida</taxon>
        <taxon>Araneae</taxon>
        <taxon>Araneomorphae</taxon>
        <taxon>Entelegynae</taxon>
        <taxon>Araneoidea</taxon>
        <taxon>Araneidae</taxon>
        <taxon>Caerostris</taxon>
    </lineage>
</organism>
<accession>A0AAV4UGG4</accession>
<evidence type="ECO:0000313" key="2">
    <source>
        <dbReference type="Proteomes" id="UP001054945"/>
    </source>
</evidence>
<sequence length="99" mass="11554">MSTEIFLGNKIPLLHDNFRVEPLKDLSKLKLTSFIGNRLAHLIILVLDLPEIKVSFWCDSIMALWWIREGEKSWKVGSERVKFCFKQGKRDFSFGPTEI</sequence>